<accession>A0A917ZRX9</accession>
<dbReference type="InterPro" id="IPR046787">
    <property type="entry name" value="DnaT_2"/>
</dbReference>
<keyword evidence="3" id="KW-1185">Reference proteome</keyword>
<dbReference type="Proteomes" id="UP000599578">
    <property type="component" value="Unassembled WGS sequence"/>
</dbReference>
<proteinExistence type="predicted"/>
<dbReference type="Pfam" id="PF20557">
    <property type="entry name" value="DnaT_2"/>
    <property type="match status" value="1"/>
</dbReference>
<evidence type="ECO:0000259" key="1">
    <source>
        <dbReference type="Pfam" id="PF20557"/>
    </source>
</evidence>
<evidence type="ECO:0000313" key="2">
    <source>
        <dbReference type="EMBL" id="GGO89037.1"/>
    </source>
</evidence>
<dbReference type="RefSeq" id="WP_188862980.1">
    <property type="nucleotide sequence ID" value="NZ_BMLT01000021.1"/>
</dbReference>
<evidence type="ECO:0000313" key="3">
    <source>
        <dbReference type="Proteomes" id="UP000599578"/>
    </source>
</evidence>
<feature type="domain" description="Putative DnaT-like" evidence="1">
    <location>
        <begin position="2"/>
        <end position="158"/>
    </location>
</feature>
<organism evidence="2 3">
    <name type="scientific">Marinobacterium nitratireducens</name>
    <dbReference type="NCBI Taxonomy" id="518897"/>
    <lineage>
        <taxon>Bacteria</taxon>
        <taxon>Pseudomonadati</taxon>
        <taxon>Pseudomonadota</taxon>
        <taxon>Gammaproteobacteria</taxon>
        <taxon>Oceanospirillales</taxon>
        <taxon>Oceanospirillaceae</taxon>
        <taxon>Marinobacterium</taxon>
    </lineage>
</organism>
<comment type="caution">
    <text evidence="2">The sequence shown here is derived from an EMBL/GenBank/DDBJ whole genome shotgun (WGS) entry which is preliminary data.</text>
</comment>
<dbReference type="AlphaFoldDB" id="A0A917ZRX9"/>
<dbReference type="EMBL" id="BMLT01000021">
    <property type="protein sequence ID" value="GGO89037.1"/>
    <property type="molecule type" value="Genomic_DNA"/>
</dbReference>
<protein>
    <recommendedName>
        <fullName evidence="1">Putative DnaT-like domain-containing protein</fullName>
    </recommendedName>
</protein>
<sequence length="165" mass="17784">MADLYGTRAGADAYHAERGNTAWTGLDADKDAALLRAAEYIDAAYRSQFPGYKTGLRAQVREWPRVGASDTEGQSIADDEIPREVEYATYEAALRELGTPGSLNPDYDPSTQVKREKVGPIDVEYTAAHGPNSVRKIIPIIGAIIAPVLTGSSVTSSITGRTERI</sequence>
<reference evidence="2 3" key="1">
    <citation type="journal article" date="2014" name="Int. J. Syst. Evol. Microbiol.">
        <title>Complete genome sequence of Corynebacterium casei LMG S-19264T (=DSM 44701T), isolated from a smear-ripened cheese.</title>
        <authorList>
            <consortium name="US DOE Joint Genome Institute (JGI-PGF)"/>
            <person name="Walter F."/>
            <person name="Albersmeier A."/>
            <person name="Kalinowski J."/>
            <person name="Ruckert C."/>
        </authorList>
    </citation>
    <scope>NUCLEOTIDE SEQUENCE [LARGE SCALE GENOMIC DNA]</scope>
    <source>
        <strain evidence="2 3">CGMCC 1.7286</strain>
    </source>
</reference>
<gene>
    <name evidence="2" type="ORF">GCM10011348_45850</name>
</gene>
<name>A0A917ZRX9_9GAMM</name>